<accession>A0ABY5DV41</accession>
<evidence type="ECO:0000313" key="1">
    <source>
        <dbReference type="EMBL" id="UTI64712.1"/>
    </source>
</evidence>
<sequence>MIFLARHGETPYNAEERFQGQVAVGLTERGVQQAHELAAVAAEREWAGLYCSPLRRARQTADIVAAGIGLEPIPDDRFMEADAGTWTDRLYTEIEADDPEGWAAYHETDPDFRFPGGESLEELMERAVDGFVAVTHGGRLPALIVCHRGVIRAARSHTHIRGLETFMAWDVPNGTLEPL</sequence>
<protein>
    <submittedName>
        <fullName evidence="1">Histidine phosphatase family protein</fullName>
    </submittedName>
</protein>
<proteinExistence type="predicted"/>
<evidence type="ECO:0000313" key="2">
    <source>
        <dbReference type="Proteomes" id="UP001056035"/>
    </source>
</evidence>
<organism evidence="1 2">
    <name type="scientific">Paraconexibacter antarcticus</name>
    <dbReference type="NCBI Taxonomy" id="2949664"/>
    <lineage>
        <taxon>Bacteria</taxon>
        <taxon>Bacillati</taxon>
        <taxon>Actinomycetota</taxon>
        <taxon>Thermoleophilia</taxon>
        <taxon>Solirubrobacterales</taxon>
        <taxon>Paraconexibacteraceae</taxon>
        <taxon>Paraconexibacter</taxon>
    </lineage>
</organism>
<dbReference type="PROSITE" id="PS00175">
    <property type="entry name" value="PG_MUTASE"/>
    <property type="match status" value="1"/>
</dbReference>
<dbReference type="SMART" id="SM00855">
    <property type="entry name" value="PGAM"/>
    <property type="match status" value="1"/>
</dbReference>
<dbReference type="EMBL" id="CP098502">
    <property type="protein sequence ID" value="UTI64712.1"/>
    <property type="molecule type" value="Genomic_DNA"/>
</dbReference>
<dbReference type="RefSeq" id="WP_254571411.1">
    <property type="nucleotide sequence ID" value="NZ_CP098502.1"/>
</dbReference>
<dbReference type="InterPro" id="IPR029033">
    <property type="entry name" value="His_PPase_superfam"/>
</dbReference>
<dbReference type="PANTHER" id="PTHR48100">
    <property type="entry name" value="BROAD-SPECIFICITY PHOSPHATASE YOR283W-RELATED"/>
    <property type="match status" value="1"/>
</dbReference>
<dbReference type="Gene3D" id="3.40.50.1240">
    <property type="entry name" value="Phosphoglycerate mutase-like"/>
    <property type="match status" value="1"/>
</dbReference>
<dbReference type="Pfam" id="PF00300">
    <property type="entry name" value="His_Phos_1"/>
    <property type="match status" value="1"/>
</dbReference>
<dbReference type="SUPFAM" id="SSF53254">
    <property type="entry name" value="Phosphoglycerate mutase-like"/>
    <property type="match status" value="1"/>
</dbReference>
<dbReference type="InterPro" id="IPR001345">
    <property type="entry name" value="PG/BPGM_mutase_AS"/>
</dbReference>
<dbReference type="InterPro" id="IPR050275">
    <property type="entry name" value="PGM_Phosphatase"/>
</dbReference>
<dbReference type="PIRSF" id="PIRSF000709">
    <property type="entry name" value="6PFK_2-Ptase"/>
    <property type="match status" value="1"/>
</dbReference>
<reference evidence="1 2" key="1">
    <citation type="submission" date="2022-06" db="EMBL/GenBank/DDBJ databases">
        <title>Paraconexibacter antarcticus.</title>
        <authorList>
            <person name="Kim C.S."/>
        </authorList>
    </citation>
    <scope>NUCLEOTIDE SEQUENCE [LARGE SCALE GENOMIC DNA]</scope>
    <source>
        <strain evidence="1 2">02-257</strain>
    </source>
</reference>
<dbReference type="InterPro" id="IPR013078">
    <property type="entry name" value="His_Pase_superF_clade-1"/>
</dbReference>
<dbReference type="Proteomes" id="UP001056035">
    <property type="component" value="Chromosome"/>
</dbReference>
<gene>
    <name evidence="1" type="ORF">NBH00_00540</name>
</gene>
<name>A0ABY5DV41_9ACTN</name>
<dbReference type="CDD" id="cd07067">
    <property type="entry name" value="HP_PGM_like"/>
    <property type="match status" value="1"/>
</dbReference>
<keyword evidence="2" id="KW-1185">Reference proteome</keyword>